<evidence type="ECO:0000313" key="1">
    <source>
        <dbReference type="EMBL" id="GBM72248.1"/>
    </source>
</evidence>
<comment type="caution">
    <text evidence="1">The sequence shown here is derived from an EMBL/GenBank/DDBJ whole genome shotgun (WGS) entry which is preliminary data.</text>
</comment>
<dbReference type="EMBL" id="BGPR01002366">
    <property type="protein sequence ID" value="GBM72248.1"/>
    <property type="molecule type" value="Genomic_DNA"/>
</dbReference>
<keyword evidence="2" id="KW-1185">Reference proteome</keyword>
<reference evidence="1 2" key="1">
    <citation type="journal article" date="2019" name="Sci. Rep.">
        <title>Orb-weaving spider Araneus ventricosus genome elucidates the spidroin gene catalogue.</title>
        <authorList>
            <person name="Kono N."/>
            <person name="Nakamura H."/>
            <person name="Ohtoshi R."/>
            <person name="Moran D.A.P."/>
            <person name="Shinohara A."/>
            <person name="Yoshida Y."/>
            <person name="Fujiwara M."/>
            <person name="Mori M."/>
            <person name="Tomita M."/>
            <person name="Arakawa K."/>
        </authorList>
    </citation>
    <scope>NUCLEOTIDE SEQUENCE [LARGE SCALE GENOMIC DNA]</scope>
</reference>
<protein>
    <submittedName>
        <fullName evidence="1">Uncharacterized protein</fullName>
    </submittedName>
</protein>
<evidence type="ECO:0000313" key="2">
    <source>
        <dbReference type="Proteomes" id="UP000499080"/>
    </source>
</evidence>
<organism evidence="1 2">
    <name type="scientific">Araneus ventricosus</name>
    <name type="common">Orbweaver spider</name>
    <name type="synonym">Epeira ventricosa</name>
    <dbReference type="NCBI Taxonomy" id="182803"/>
    <lineage>
        <taxon>Eukaryota</taxon>
        <taxon>Metazoa</taxon>
        <taxon>Ecdysozoa</taxon>
        <taxon>Arthropoda</taxon>
        <taxon>Chelicerata</taxon>
        <taxon>Arachnida</taxon>
        <taxon>Araneae</taxon>
        <taxon>Araneomorphae</taxon>
        <taxon>Entelegynae</taxon>
        <taxon>Araneoidea</taxon>
        <taxon>Araneidae</taxon>
        <taxon>Araneus</taxon>
    </lineage>
</organism>
<name>A0A4Y2I3N2_ARAVE</name>
<sequence length="200" mass="22141">MRQEREANIVRPLHKLFHPIKGELCGRVTRGRRVAGVCTLQGMPEDSTGISGLCLYKRGWDALACYDSFSVSSLSTLQRKVPLVFRSRFGGQFSYVTLKRKVSNFFQATVGVLSIALQSKVSSLFQNTVRVLSIARQGKVTDFFQDLVGVLSIALQSKVSSLFQATVGVVSKDLKWPSFIETGAYNSEMKVGAHVHFVEC</sequence>
<dbReference type="Proteomes" id="UP000499080">
    <property type="component" value="Unassembled WGS sequence"/>
</dbReference>
<proteinExistence type="predicted"/>
<accession>A0A4Y2I3N2</accession>
<dbReference type="AlphaFoldDB" id="A0A4Y2I3N2"/>
<gene>
    <name evidence="1" type="ORF">AVEN_221182_1</name>
</gene>